<dbReference type="EMBL" id="JBHSNS010000017">
    <property type="protein sequence ID" value="MFC5731529.1"/>
    <property type="molecule type" value="Genomic_DNA"/>
</dbReference>
<comment type="caution">
    <text evidence="1">The sequence shown here is derived from an EMBL/GenBank/DDBJ whole genome shotgun (WGS) entry which is preliminary data.</text>
</comment>
<proteinExistence type="predicted"/>
<organism evidence="1 2">
    <name type="scientific">Nocardioides vastitatis</name>
    <dbReference type="NCBI Taxonomy" id="2568655"/>
    <lineage>
        <taxon>Bacteria</taxon>
        <taxon>Bacillati</taxon>
        <taxon>Actinomycetota</taxon>
        <taxon>Actinomycetes</taxon>
        <taxon>Propionibacteriales</taxon>
        <taxon>Nocardioidaceae</taxon>
        <taxon>Nocardioides</taxon>
    </lineage>
</organism>
<dbReference type="RefSeq" id="WP_136436781.1">
    <property type="nucleotide sequence ID" value="NZ_JBHSNS010000017.1"/>
</dbReference>
<keyword evidence="2" id="KW-1185">Reference proteome</keyword>
<dbReference type="Proteomes" id="UP001596072">
    <property type="component" value="Unassembled WGS sequence"/>
</dbReference>
<protein>
    <submittedName>
        <fullName evidence="1">Uncharacterized protein</fullName>
    </submittedName>
</protein>
<reference evidence="2" key="1">
    <citation type="journal article" date="2019" name="Int. J. Syst. Evol. Microbiol.">
        <title>The Global Catalogue of Microorganisms (GCM) 10K type strain sequencing project: providing services to taxonomists for standard genome sequencing and annotation.</title>
        <authorList>
            <consortium name="The Broad Institute Genomics Platform"/>
            <consortium name="The Broad Institute Genome Sequencing Center for Infectious Disease"/>
            <person name="Wu L."/>
            <person name="Ma J."/>
        </authorList>
    </citation>
    <scope>NUCLEOTIDE SEQUENCE [LARGE SCALE GENOMIC DNA]</scope>
    <source>
        <strain evidence="2">YIM 94188</strain>
    </source>
</reference>
<accession>A0ABW0ZQF3</accession>
<name>A0ABW0ZQF3_9ACTN</name>
<evidence type="ECO:0000313" key="1">
    <source>
        <dbReference type="EMBL" id="MFC5731529.1"/>
    </source>
</evidence>
<evidence type="ECO:0000313" key="2">
    <source>
        <dbReference type="Proteomes" id="UP001596072"/>
    </source>
</evidence>
<gene>
    <name evidence="1" type="ORF">ACFPQB_21645</name>
</gene>
<sequence length="63" mass="6680">MAGYNAGRTIALQTGSADAGRRWLAEHGETDSAFIAGYEWALWDYEDANGLAHGSPIPAITAN</sequence>